<dbReference type="SUPFAM" id="SSF52402">
    <property type="entry name" value="Adenine nucleotide alpha hydrolases-like"/>
    <property type="match status" value="2"/>
</dbReference>
<dbReference type="RefSeq" id="WP_151758406.1">
    <property type="nucleotide sequence ID" value="NZ_BKZW01000002.1"/>
</dbReference>
<evidence type="ECO:0000259" key="2">
    <source>
        <dbReference type="Pfam" id="PF00582"/>
    </source>
</evidence>
<sequence length="330" mass="36536">MFERILVPLDGSPRSEQAVALAAHIARAHHSSIILLRSVEILSIYSMQTVGMMEHIQRLEEQGALNYLNHIKASSMLEHVPTTTQIYVGSPALAILDVVKQHNIDLVVLCSHGYTGLKRWALGSVAQRIARSCPVPVLIQRDEHPLPFNAQPTEQAIFRVCVPLDGSPQAEVVIEPALAIAAACAPPQHAEIQLLRIIEPLSPSNEENFREIYNLDLQELISQQTQTYLQDVVKRLQQTAAPPDGIEITGCLSTSADIAQEIIQYAEESDNNQSCQLLAMTTHGRDKLDRWISGSIAERILTQTRLPLLIVRPPLPNGINHAHQQDRSTV</sequence>
<dbReference type="PANTHER" id="PTHR46268">
    <property type="entry name" value="STRESS RESPONSE PROTEIN NHAX"/>
    <property type="match status" value="1"/>
</dbReference>
<keyword evidence="4" id="KW-1185">Reference proteome</keyword>
<dbReference type="InterPro" id="IPR014729">
    <property type="entry name" value="Rossmann-like_a/b/a_fold"/>
</dbReference>
<dbReference type="Pfam" id="PF00582">
    <property type="entry name" value="Usp"/>
    <property type="match status" value="2"/>
</dbReference>
<evidence type="ECO:0000313" key="3">
    <source>
        <dbReference type="EMBL" id="GER90701.1"/>
    </source>
</evidence>
<dbReference type="PRINTS" id="PR01438">
    <property type="entry name" value="UNVRSLSTRESS"/>
</dbReference>
<dbReference type="Gene3D" id="3.40.50.620">
    <property type="entry name" value="HUPs"/>
    <property type="match status" value="2"/>
</dbReference>
<comment type="caution">
    <text evidence="3">The sequence shown here is derived from an EMBL/GenBank/DDBJ whole genome shotgun (WGS) entry which is preliminary data.</text>
</comment>
<feature type="domain" description="UspA" evidence="2">
    <location>
        <begin position="159"/>
        <end position="312"/>
    </location>
</feature>
<dbReference type="PANTHER" id="PTHR46268:SF6">
    <property type="entry name" value="UNIVERSAL STRESS PROTEIN UP12"/>
    <property type="match status" value="1"/>
</dbReference>
<name>A0A5J4KW43_9CHLR</name>
<proteinExistence type="inferred from homology"/>
<feature type="domain" description="UspA" evidence="2">
    <location>
        <begin position="1"/>
        <end position="139"/>
    </location>
</feature>
<comment type="similarity">
    <text evidence="1">Belongs to the universal stress protein A family.</text>
</comment>
<dbReference type="InterPro" id="IPR006015">
    <property type="entry name" value="Universal_stress_UspA"/>
</dbReference>
<gene>
    <name evidence="3" type="ORF">KDW_48630</name>
</gene>
<accession>A0A5J4KW43</accession>
<dbReference type="Proteomes" id="UP000326912">
    <property type="component" value="Unassembled WGS sequence"/>
</dbReference>
<protein>
    <recommendedName>
        <fullName evidence="2">UspA domain-containing protein</fullName>
    </recommendedName>
</protein>
<organism evidence="3 4">
    <name type="scientific">Dictyobacter vulcani</name>
    <dbReference type="NCBI Taxonomy" id="2607529"/>
    <lineage>
        <taxon>Bacteria</taxon>
        <taxon>Bacillati</taxon>
        <taxon>Chloroflexota</taxon>
        <taxon>Ktedonobacteria</taxon>
        <taxon>Ktedonobacterales</taxon>
        <taxon>Dictyobacteraceae</taxon>
        <taxon>Dictyobacter</taxon>
    </lineage>
</organism>
<reference evidence="3 4" key="1">
    <citation type="submission" date="2019-10" db="EMBL/GenBank/DDBJ databases">
        <title>Dictyobacter vulcani sp. nov., within the class Ktedonobacteria, isolated from soil of volcanic Mt. Zao.</title>
        <authorList>
            <person name="Zheng Y."/>
            <person name="Wang C.M."/>
            <person name="Sakai Y."/>
            <person name="Abe K."/>
            <person name="Yokota A."/>
            <person name="Yabe S."/>
        </authorList>
    </citation>
    <scope>NUCLEOTIDE SEQUENCE [LARGE SCALE GENOMIC DNA]</scope>
    <source>
        <strain evidence="3 4">W12</strain>
    </source>
</reference>
<dbReference type="InterPro" id="IPR006016">
    <property type="entry name" value="UspA"/>
</dbReference>
<dbReference type="EMBL" id="BKZW01000002">
    <property type="protein sequence ID" value="GER90701.1"/>
    <property type="molecule type" value="Genomic_DNA"/>
</dbReference>
<evidence type="ECO:0000256" key="1">
    <source>
        <dbReference type="ARBA" id="ARBA00008791"/>
    </source>
</evidence>
<evidence type="ECO:0000313" key="4">
    <source>
        <dbReference type="Proteomes" id="UP000326912"/>
    </source>
</evidence>
<dbReference type="AlphaFoldDB" id="A0A5J4KW43"/>
<dbReference type="CDD" id="cd00293">
    <property type="entry name" value="USP-like"/>
    <property type="match status" value="2"/>
</dbReference>